<dbReference type="InterPro" id="IPR046521">
    <property type="entry name" value="DUF6698"/>
</dbReference>
<feature type="compositionally biased region" description="Acidic residues" evidence="1">
    <location>
        <begin position="396"/>
        <end position="408"/>
    </location>
</feature>
<evidence type="ECO:0000313" key="3">
    <source>
        <dbReference type="Proteomes" id="UP000017559"/>
    </source>
</evidence>
<reference evidence="2 3" key="1">
    <citation type="journal article" date="2014" name="BMC Genomics">
        <title>Genome and secretome analysis of the hemibiotrophic fungal pathogen, Moniliophthora roreri, which causes frosty pod rot disease of cacao: mechanisms of the biotrophic and necrotrophic phases.</title>
        <authorList>
            <person name="Meinhardt L.W."/>
            <person name="Costa G.G.L."/>
            <person name="Thomazella D.P.T."/>
            <person name="Teixeira P.J.P.L."/>
            <person name="Carazzolle M.F."/>
            <person name="Schuster S.C."/>
            <person name="Carlson J.E."/>
            <person name="Guiltinan M.J."/>
            <person name="Mieczkowski P."/>
            <person name="Farmer A."/>
            <person name="Ramaraj T."/>
            <person name="Crozier J."/>
            <person name="Davis R.E."/>
            <person name="Shao J."/>
            <person name="Melnick R.L."/>
            <person name="Pereira G.A.G."/>
            <person name="Bailey B.A."/>
        </authorList>
    </citation>
    <scope>NUCLEOTIDE SEQUENCE [LARGE SCALE GENOMIC DNA]</scope>
    <source>
        <strain evidence="2 3">MCA 2997</strain>
    </source>
</reference>
<keyword evidence="3" id="KW-1185">Reference proteome</keyword>
<feature type="non-terminal residue" evidence="2">
    <location>
        <position position="424"/>
    </location>
</feature>
<sequence length="424" mass="48984">MTQCILILKLTNNLRPQNPSNNLLLLAHPIPLNLNKILESKHENKPFSSMLLSWRMRGIKWIELEEWHKAGSFWPRGIELFMINVDMVMKFGFEDESLRSGEKCSAMFRKWSLDKIKIARKSYGHFKDRYPHLHEHLEQCLEYDKMVIFDLCTNMMSTAAKKIRKANSSTVKPRMLDYIMNNLELDSDDVSLDPPIAHKDDKGEHGFHHPMTTQYLIPRGHYSDYLFDTQDTMKKLKTGEIAYNTGVLPAFLFDLHQIHSKNLCTRFMRGQVICCMYQAIFCSPSAGFDKPATSTQGGNAKIHGLDAATEPTLAYVVLQTWFGLSDMVEWGTRHRKFNLEAFYRNLVGILEDMPSNFKTNLLKWYEEEVFQDVKSGGDVDKKDPNSEVASLQREFSEEDDKLEVEEEQREPIAGTDSVPMHDSK</sequence>
<feature type="region of interest" description="Disordered" evidence="1">
    <location>
        <begin position="375"/>
        <end position="424"/>
    </location>
</feature>
<feature type="compositionally biased region" description="Basic and acidic residues" evidence="1">
    <location>
        <begin position="375"/>
        <end position="385"/>
    </location>
</feature>
<dbReference type="EMBL" id="AWSO01001220">
    <property type="protein sequence ID" value="ESK84848.1"/>
    <property type="molecule type" value="Genomic_DNA"/>
</dbReference>
<accession>V2WDE4</accession>
<dbReference type="KEGG" id="mrr:Moror_14959"/>
<evidence type="ECO:0000313" key="2">
    <source>
        <dbReference type="EMBL" id="ESK84848.1"/>
    </source>
</evidence>
<organism evidence="2 3">
    <name type="scientific">Moniliophthora roreri (strain MCA 2997)</name>
    <name type="common">Cocoa frosty pod rot fungus</name>
    <name type="synonym">Crinipellis roreri</name>
    <dbReference type="NCBI Taxonomy" id="1381753"/>
    <lineage>
        <taxon>Eukaryota</taxon>
        <taxon>Fungi</taxon>
        <taxon>Dikarya</taxon>
        <taxon>Basidiomycota</taxon>
        <taxon>Agaricomycotina</taxon>
        <taxon>Agaricomycetes</taxon>
        <taxon>Agaricomycetidae</taxon>
        <taxon>Agaricales</taxon>
        <taxon>Marasmiineae</taxon>
        <taxon>Marasmiaceae</taxon>
        <taxon>Moniliophthora</taxon>
    </lineage>
</organism>
<dbReference type="AlphaFoldDB" id="V2WDE4"/>
<gene>
    <name evidence="2" type="ORF">Moror_14959</name>
</gene>
<dbReference type="HOGENOM" id="CLU_648222_0_0_1"/>
<comment type="caution">
    <text evidence="2">The sequence shown here is derived from an EMBL/GenBank/DDBJ whole genome shotgun (WGS) entry which is preliminary data.</text>
</comment>
<dbReference type="OrthoDB" id="3160134at2759"/>
<name>V2WDE4_MONRO</name>
<dbReference type="Pfam" id="PF20414">
    <property type="entry name" value="DUF6698"/>
    <property type="match status" value="1"/>
</dbReference>
<proteinExistence type="predicted"/>
<evidence type="ECO:0000256" key="1">
    <source>
        <dbReference type="SAM" id="MobiDB-lite"/>
    </source>
</evidence>
<dbReference type="Proteomes" id="UP000017559">
    <property type="component" value="Unassembled WGS sequence"/>
</dbReference>
<protein>
    <submittedName>
        <fullName evidence="2">Uncharacterized protein</fullName>
    </submittedName>
</protein>